<comment type="caution">
    <text evidence="1">The sequence shown here is derived from an EMBL/GenBank/DDBJ whole genome shotgun (WGS) entry which is preliminary data.</text>
</comment>
<name>A0A0S8G5X9_UNCW3</name>
<evidence type="ECO:0000313" key="1">
    <source>
        <dbReference type="EMBL" id="KPK68415.1"/>
    </source>
</evidence>
<proteinExistence type="predicted"/>
<dbReference type="EMBL" id="LJUO01000169">
    <property type="protein sequence ID" value="KPK68415.1"/>
    <property type="molecule type" value="Genomic_DNA"/>
</dbReference>
<dbReference type="Proteomes" id="UP000051096">
    <property type="component" value="Unassembled WGS sequence"/>
</dbReference>
<reference evidence="1 2" key="1">
    <citation type="journal article" date="2015" name="Microbiome">
        <title>Genomic resolution of linkages in carbon, nitrogen, and sulfur cycling among widespread estuary sediment bacteria.</title>
        <authorList>
            <person name="Baker B.J."/>
            <person name="Lazar C.S."/>
            <person name="Teske A.P."/>
            <person name="Dick G.J."/>
        </authorList>
    </citation>
    <scope>NUCLEOTIDE SEQUENCE [LARGE SCALE GENOMIC DNA]</scope>
    <source>
        <strain evidence="1">SM23_60</strain>
    </source>
</reference>
<organism evidence="1 2">
    <name type="scientific">candidate division WOR_3 bacterium SM23_60</name>
    <dbReference type="NCBI Taxonomy" id="1703780"/>
    <lineage>
        <taxon>Bacteria</taxon>
        <taxon>Bacteria division WOR-3</taxon>
    </lineage>
</organism>
<dbReference type="AlphaFoldDB" id="A0A0S8G5X9"/>
<gene>
    <name evidence="1" type="ORF">AMJ87_11950</name>
</gene>
<protein>
    <submittedName>
        <fullName evidence="1">Uncharacterized protein</fullName>
    </submittedName>
</protein>
<accession>A0A0S8G5X9</accession>
<sequence length="129" mass="14461">MKTICMLCVLVAMCTVHCTEEEEPLFSHVYGWVRTVTDSTGVNDLVLKVIDLDPDNIPALRQRQVTTQTHDLIAGFFEIDSVVYGTDQRQGTAYVTFIADSLDNPDWPHSVWNPNVSGDVDTVILYISQ</sequence>
<evidence type="ECO:0000313" key="2">
    <source>
        <dbReference type="Proteomes" id="UP000051096"/>
    </source>
</evidence>